<sequence>DSAVVIPIDELVSPHDEIEPTIPPPSTDTTTTRARIAIRPKTSISLPPEAEVERLLAMPNPSPSPLTLLSPPSARERQARCTTLAALPSPPLQPSSYPPPPVDRKDEATPEMAPTTLEKVNTRVTELLELHEHDTQDLYALLEDAQDGDSMDREGGGICCPRGLGSFGRVKSDSTP</sequence>
<feature type="region of interest" description="Disordered" evidence="1">
    <location>
        <begin position="147"/>
        <end position="176"/>
    </location>
</feature>
<evidence type="ECO:0000313" key="2">
    <source>
        <dbReference type="EMBL" id="GFC65717.1"/>
    </source>
</evidence>
<organism evidence="2">
    <name type="scientific">Tanacetum cinerariifolium</name>
    <name type="common">Dalmatian daisy</name>
    <name type="synonym">Chrysanthemum cinerariifolium</name>
    <dbReference type="NCBI Taxonomy" id="118510"/>
    <lineage>
        <taxon>Eukaryota</taxon>
        <taxon>Viridiplantae</taxon>
        <taxon>Streptophyta</taxon>
        <taxon>Embryophyta</taxon>
        <taxon>Tracheophyta</taxon>
        <taxon>Spermatophyta</taxon>
        <taxon>Magnoliopsida</taxon>
        <taxon>eudicotyledons</taxon>
        <taxon>Gunneridae</taxon>
        <taxon>Pentapetalae</taxon>
        <taxon>asterids</taxon>
        <taxon>campanulids</taxon>
        <taxon>Asterales</taxon>
        <taxon>Asteraceae</taxon>
        <taxon>Asteroideae</taxon>
        <taxon>Anthemideae</taxon>
        <taxon>Anthemidinae</taxon>
        <taxon>Tanacetum</taxon>
    </lineage>
</organism>
<reference evidence="2" key="1">
    <citation type="journal article" date="2019" name="Sci. Rep.">
        <title>Draft genome of Tanacetum cinerariifolium, the natural source of mosquito coil.</title>
        <authorList>
            <person name="Yamashiro T."/>
            <person name="Shiraishi A."/>
            <person name="Satake H."/>
            <person name="Nakayama K."/>
        </authorList>
    </citation>
    <scope>NUCLEOTIDE SEQUENCE</scope>
</reference>
<name>A0A699QB94_TANCI</name>
<dbReference type="EMBL" id="BKCJ011007879">
    <property type="protein sequence ID" value="GFC65717.1"/>
    <property type="molecule type" value="Genomic_DNA"/>
</dbReference>
<protein>
    <submittedName>
        <fullName evidence="2">Uncharacterized protein</fullName>
    </submittedName>
</protein>
<evidence type="ECO:0000256" key="1">
    <source>
        <dbReference type="SAM" id="MobiDB-lite"/>
    </source>
</evidence>
<accession>A0A699QB94</accession>
<dbReference type="AlphaFoldDB" id="A0A699QB94"/>
<proteinExistence type="predicted"/>
<feature type="non-terminal residue" evidence="2">
    <location>
        <position position="1"/>
    </location>
</feature>
<gene>
    <name evidence="2" type="ORF">Tci_837687</name>
</gene>
<feature type="compositionally biased region" description="Pro residues" evidence="1">
    <location>
        <begin position="88"/>
        <end position="101"/>
    </location>
</feature>
<comment type="caution">
    <text evidence="2">The sequence shown here is derived from an EMBL/GenBank/DDBJ whole genome shotgun (WGS) entry which is preliminary data.</text>
</comment>
<feature type="region of interest" description="Disordered" evidence="1">
    <location>
        <begin position="58"/>
        <end position="116"/>
    </location>
</feature>